<comment type="caution">
    <text evidence="2">The sequence shown here is derived from an EMBL/GenBank/DDBJ whole genome shotgun (WGS) entry which is preliminary data.</text>
</comment>
<keyword evidence="3" id="KW-1185">Reference proteome</keyword>
<evidence type="ECO:0000313" key="2">
    <source>
        <dbReference type="EMBL" id="MRW94213.1"/>
    </source>
</evidence>
<keyword evidence="1" id="KW-0732">Signal</keyword>
<evidence type="ECO:0000256" key="1">
    <source>
        <dbReference type="SAM" id="SignalP"/>
    </source>
</evidence>
<name>A0A6I2L8M0_9BURK</name>
<protein>
    <submittedName>
        <fullName evidence="2">Transporter substrate-binding domain-containing protein</fullName>
    </submittedName>
</protein>
<feature type="chain" id="PRO_5026223179" evidence="1">
    <location>
        <begin position="30"/>
        <end position="274"/>
    </location>
</feature>
<organism evidence="2 3">
    <name type="scientific">Duganella guangzhouensis</name>
    <dbReference type="NCBI Taxonomy" id="2666084"/>
    <lineage>
        <taxon>Bacteria</taxon>
        <taxon>Pseudomonadati</taxon>
        <taxon>Pseudomonadota</taxon>
        <taxon>Betaproteobacteria</taxon>
        <taxon>Burkholderiales</taxon>
        <taxon>Oxalobacteraceae</taxon>
        <taxon>Telluria group</taxon>
        <taxon>Duganella</taxon>
    </lineage>
</organism>
<dbReference type="EMBL" id="WKJK01000024">
    <property type="protein sequence ID" value="MRW94213.1"/>
    <property type="molecule type" value="Genomic_DNA"/>
</dbReference>
<dbReference type="SUPFAM" id="SSF53850">
    <property type="entry name" value="Periplasmic binding protein-like II"/>
    <property type="match status" value="1"/>
</dbReference>
<proteinExistence type="predicted"/>
<feature type="signal peptide" evidence="1">
    <location>
        <begin position="1"/>
        <end position="29"/>
    </location>
</feature>
<gene>
    <name evidence="2" type="ORF">GJ699_29990</name>
</gene>
<dbReference type="Proteomes" id="UP000433309">
    <property type="component" value="Unassembled WGS sequence"/>
</dbReference>
<evidence type="ECO:0000313" key="3">
    <source>
        <dbReference type="Proteomes" id="UP000433309"/>
    </source>
</evidence>
<dbReference type="AlphaFoldDB" id="A0A6I2L8M0"/>
<dbReference type="Gene3D" id="3.40.190.10">
    <property type="entry name" value="Periplasmic binding protein-like II"/>
    <property type="match status" value="2"/>
</dbReference>
<sequence length="274" mass="30123">MLAMQKRHLSTRRAVLALMLALSAGSAPAAPREIAAWTYLDSPPYITDPVSNAGLMRDLVDYLNQALAGRYHYTLAVIPRARLNLMLEHGERGVVLLAPSVVFDGPYLRSDALLDDRQELLSRKDQPIEYHGAGSLNQINLGGMRGHSYPFIQADIDAGRVHVHRAQSEAALLKMLMAKRLDAVTMAGTSAHYLAKISPEAQAGLHYSQTNLGRFSRQLMFQAGMQTERDAVNSVVRAMADDPVWRATLARYGLQPAARLHQAGGAPEHPLNRQ</sequence>
<reference evidence="2 3" key="1">
    <citation type="submission" date="2019-11" db="EMBL/GenBank/DDBJ databases">
        <title>Novel species isolated from a subtropical stream in China.</title>
        <authorList>
            <person name="Lu H."/>
        </authorList>
    </citation>
    <scope>NUCLEOTIDE SEQUENCE [LARGE SCALE GENOMIC DNA]</scope>
    <source>
        <strain evidence="2 3">FT80W</strain>
    </source>
</reference>
<accession>A0A6I2L8M0</accession>